<evidence type="ECO:0000313" key="1">
    <source>
        <dbReference type="EMBL" id="GJU08995.1"/>
    </source>
</evidence>
<reference evidence="1" key="2">
    <citation type="submission" date="2022-01" db="EMBL/GenBank/DDBJ databases">
        <authorList>
            <person name="Yamashiro T."/>
            <person name="Shiraishi A."/>
            <person name="Satake H."/>
            <person name="Nakayama K."/>
        </authorList>
    </citation>
    <scope>NUCLEOTIDE SEQUENCE</scope>
</reference>
<evidence type="ECO:0000313" key="2">
    <source>
        <dbReference type="Proteomes" id="UP001151760"/>
    </source>
</evidence>
<reference evidence="1" key="1">
    <citation type="journal article" date="2022" name="Int. J. Mol. Sci.">
        <title>Draft Genome of Tanacetum Coccineum: Genomic Comparison of Closely Related Tanacetum-Family Plants.</title>
        <authorList>
            <person name="Yamashiro T."/>
            <person name="Shiraishi A."/>
            <person name="Nakayama K."/>
            <person name="Satake H."/>
        </authorList>
    </citation>
    <scope>NUCLEOTIDE SEQUENCE</scope>
</reference>
<protein>
    <submittedName>
        <fullName evidence="1">Uncharacterized protein</fullName>
    </submittedName>
</protein>
<sequence>MDRYIKNALWLYWIRVDDEEVLTDNEFSDIEEENLREGNEIPKVFRIETDIFLVETPLFKEFKEFNHLLQIDVDVDEKPWLEDGICKEPTDDICHECKPFGFKSGHVEWPTYNWREDGYYNRGDLPRMIREGNMVYFQYYEWYEGLEDGDLKEEALKEKVILQGAWRYENRKGKDFFTWLKESFANQEWFDDHEPMKDDDDIGDLDDYLIPKDAPYYVDEEEEGFKERRSKLLGIPYKKPPTFKFKKFELIKYSFGPVEEYAAIREYEYAIWVRTEENVSHVY</sequence>
<gene>
    <name evidence="1" type="ORF">Tco_1125425</name>
</gene>
<name>A0ABQ5JAC1_9ASTR</name>
<dbReference type="EMBL" id="BQNB010021687">
    <property type="protein sequence ID" value="GJU08995.1"/>
    <property type="molecule type" value="Genomic_DNA"/>
</dbReference>
<keyword evidence="2" id="KW-1185">Reference proteome</keyword>
<proteinExistence type="predicted"/>
<organism evidence="1 2">
    <name type="scientific">Tanacetum coccineum</name>
    <dbReference type="NCBI Taxonomy" id="301880"/>
    <lineage>
        <taxon>Eukaryota</taxon>
        <taxon>Viridiplantae</taxon>
        <taxon>Streptophyta</taxon>
        <taxon>Embryophyta</taxon>
        <taxon>Tracheophyta</taxon>
        <taxon>Spermatophyta</taxon>
        <taxon>Magnoliopsida</taxon>
        <taxon>eudicotyledons</taxon>
        <taxon>Gunneridae</taxon>
        <taxon>Pentapetalae</taxon>
        <taxon>asterids</taxon>
        <taxon>campanulids</taxon>
        <taxon>Asterales</taxon>
        <taxon>Asteraceae</taxon>
        <taxon>Asteroideae</taxon>
        <taxon>Anthemideae</taxon>
        <taxon>Anthemidinae</taxon>
        <taxon>Tanacetum</taxon>
    </lineage>
</organism>
<dbReference type="Proteomes" id="UP001151760">
    <property type="component" value="Unassembled WGS sequence"/>
</dbReference>
<accession>A0ABQ5JAC1</accession>
<comment type="caution">
    <text evidence="1">The sequence shown here is derived from an EMBL/GenBank/DDBJ whole genome shotgun (WGS) entry which is preliminary data.</text>
</comment>